<evidence type="ECO:0000256" key="1">
    <source>
        <dbReference type="SAM" id="SignalP"/>
    </source>
</evidence>
<keyword evidence="3" id="KW-1185">Reference proteome</keyword>
<name>F0Y8D5_AURAN</name>
<dbReference type="InParanoid" id="F0Y8D5"/>
<organism evidence="3">
    <name type="scientific">Aureococcus anophagefferens</name>
    <name type="common">Harmful bloom alga</name>
    <dbReference type="NCBI Taxonomy" id="44056"/>
    <lineage>
        <taxon>Eukaryota</taxon>
        <taxon>Sar</taxon>
        <taxon>Stramenopiles</taxon>
        <taxon>Ochrophyta</taxon>
        <taxon>Pelagophyceae</taxon>
        <taxon>Pelagomonadales</taxon>
        <taxon>Pelagomonadaceae</taxon>
        <taxon>Aureococcus</taxon>
    </lineage>
</organism>
<dbReference type="GeneID" id="20224594"/>
<dbReference type="RefSeq" id="XP_009036718.1">
    <property type="nucleotide sequence ID" value="XM_009038470.1"/>
</dbReference>
<feature type="signal peptide" evidence="1">
    <location>
        <begin position="1"/>
        <end position="17"/>
    </location>
</feature>
<accession>F0Y8D5</accession>
<dbReference type="EMBL" id="GL833127">
    <property type="protein sequence ID" value="EGB08732.1"/>
    <property type="molecule type" value="Genomic_DNA"/>
</dbReference>
<protein>
    <submittedName>
        <fullName evidence="2">Uncharacterized protein</fullName>
    </submittedName>
</protein>
<dbReference type="KEGG" id="aaf:AURANDRAFT_63957"/>
<dbReference type="OrthoDB" id="10519320at2759"/>
<evidence type="ECO:0000313" key="2">
    <source>
        <dbReference type="EMBL" id="EGB08732.1"/>
    </source>
</evidence>
<sequence>MGRQKLATALLAPLACALVAPPPTTQPRAARRLAAGAFASPERLYPNSYVMPTGQRYATAQTRAQWLADWRAITECLARFPTATPQNLDRTQLAVSLNAACTDELAFMTGGARRRPSPFAITLVDALFVAAYCDAPRYARLREYALAQYVPLRMGDVCERVGSPRVAEVARTGGACFDQNLFDPATPEYEAMVKCHNVEMRLALLALLATSSALRWPGAAPKGAVRGGAEDTKDADLFEEEAAPELSEEEQATKRYADAVAAAKAQGGACAALDAFEAESLKPDRNESLLAVHWMDVKLQNLQAKKDQLAGNATTPEPGLLGRMKGALSGSKASGFDEAAPYAKGVFLLATECGAYVEAEKLSEAQHAGFCERCAAALGVDDETFADAHKRFEVALGKEVFAASERKIAALKAALADEAFAAKAFASLTARESKVLEMIKDEATLEAMRTEMLEKLVEADGNAYAQAALCKQLTPAVETMLGAPLEQPASA</sequence>
<dbReference type="AlphaFoldDB" id="F0Y8D5"/>
<keyword evidence="1" id="KW-0732">Signal</keyword>
<gene>
    <name evidence="2" type="ORF">AURANDRAFT_63957</name>
</gene>
<dbReference type="Proteomes" id="UP000002729">
    <property type="component" value="Unassembled WGS sequence"/>
</dbReference>
<evidence type="ECO:0000313" key="3">
    <source>
        <dbReference type="Proteomes" id="UP000002729"/>
    </source>
</evidence>
<feature type="chain" id="PRO_5003260828" evidence="1">
    <location>
        <begin position="18"/>
        <end position="491"/>
    </location>
</feature>
<reference evidence="2 3" key="1">
    <citation type="journal article" date="2011" name="Proc. Natl. Acad. Sci. U.S.A.">
        <title>Niche of harmful alga Aureococcus anophagefferens revealed through ecogenomics.</title>
        <authorList>
            <person name="Gobler C.J."/>
            <person name="Berry D.L."/>
            <person name="Dyhrman S.T."/>
            <person name="Wilhelm S.W."/>
            <person name="Salamov A."/>
            <person name="Lobanov A.V."/>
            <person name="Zhang Y."/>
            <person name="Collier J.L."/>
            <person name="Wurch L.L."/>
            <person name="Kustka A.B."/>
            <person name="Dill B.D."/>
            <person name="Shah M."/>
            <person name="VerBerkmoes N.C."/>
            <person name="Kuo A."/>
            <person name="Terry A."/>
            <person name="Pangilinan J."/>
            <person name="Lindquist E.A."/>
            <person name="Lucas S."/>
            <person name="Paulsen I.T."/>
            <person name="Hattenrath-Lehmann T.K."/>
            <person name="Talmage S.C."/>
            <person name="Walker E.A."/>
            <person name="Koch F."/>
            <person name="Burson A.M."/>
            <person name="Marcoval M.A."/>
            <person name="Tang Y.Z."/>
            <person name="Lecleir G.R."/>
            <person name="Coyne K.J."/>
            <person name="Berg G.M."/>
            <person name="Bertrand E.M."/>
            <person name="Saito M.A."/>
            <person name="Gladyshev V.N."/>
            <person name="Grigoriev I.V."/>
        </authorList>
    </citation>
    <scope>NUCLEOTIDE SEQUENCE [LARGE SCALE GENOMIC DNA]</scope>
    <source>
        <strain evidence="3">CCMP 1984</strain>
    </source>
</reference>
<proteinExistence type="predicted"/>